<evidence type="ECO:0000313" key="3">
    <source>
        <dbReference type="EMBL" id="KAK9775672.1"/>
    </source>
</evidence>
<feature type="compositionally biased region" description="Basic and acidic residues" evidence="1">
    <location>
        <begin position="508"/>
        <end position="517"/>
    </location>
</feature>
<dbReference type="PROSITE" id="PS50172">
    <property type="entry name" value="BRCT"/>
    <property type="match status" value="1"/>
</dbReference>
<organism evidence="3 4">
    <name type="scientific">Seiridium cardinale</name>
    <dbReference type="NCBI Taxonomy" id="138064"/>
    <lineage>
        <taxon>Eukaryota</taxon>
        <taxon>Fungi</taxon>
        <taxon>Dikarya</taxon>
        <taxon>Ascomycota</taxon>
        <taxon>Pezizomycotina</taxon>
        <taxon>Sordariomycetes</taxon>
        <taxon>Xylariomycetidae</taxon>
        <taxon>Amphisphaeriales</taxon>
        <taxon>Sporocadaceae</taxon>
        <taxon>Seiridium</taxon>
    </lineage>
</organism>
<evidence type="ECO:0000256" key="1">
    <source>
        <dbReference type="SAM" id="MobiDB-lite"/>
    </source>
</evidence>
<comment type="caution">
    <text evidence="3">The sequence shown here is derived from an EMBL/GenBank/DDBJ whole genome shotgun (WGS) entry which is preliminary data.</text>
</comment>
<feature type="domain" description="BRCT" evidence="2">
    <location>
        <begin position="7"/>
        <end position="101"/>
    </location>
</feature>
<accession>A0ABR2XPT1</accession>
<dbReference type="Gene3D" id="3.40.50.10190">
    <property type="entry name" value="BRCT domain"/>
    <property type="match status" value="1"/>
</dbReference>
<dbReference type="SUPFAM" id="SSF52113">
    <property type="entry name" value="BRCT domain"/>
    <property type="match status" value="1"/>
</dbReference>
<proteinExistence type="predicted"/>
<evidence type="ECO:0000313" key="4">
    <source>
        <dbReference type="Proteomes" id="UP001465668"/>
    </source>
</evidence>
<dbReference type="InterPro" id="IPR036420">
    <property type="entry name" value="BRCT_dom_sf"/>
</dbReference>
<protein>
    <recommendedName>
        <fullName evidence="2">BRCT domain-containing protein</fullName>
    </recommendedName>
</protein>
<sequence>MPGLNAKPKPIFKDVVVAIAGDIGAHMTEANLGKWMKIRRGRFSANFDDSVTHLLATDDQYKKKVARVKKAMKGKIEILIPDWLEQSMAQNKKLALNHYSHQRRQRIANAKKRRGQQMQKGIMLGESYVNTNKYHIYSDKSGFYYQVTLFRKEGERFINELWESNAQPHLYFFACRYFKKANAPALRYRHGQNPGTLERELRQFCHAFQKKTGVNWDDRMSEAREGIVQAIDGQGGSGYRYTIPPVGLVHNKVYDLSEGLSICGNGDEPDDIPGQTNKASEKTPDEATDTPSDHTITSQVHTYSNGTTSEAQNITKDNITSRQIPTADTLKTPRTIILPTRKRPSLAVEAQTDKMTSAAKINDMVPFTPPKSIPFKKPTAPNKRKNGNSVGIKRNFSTFEGSTASSLKNLPVGIKAVDETKLMQAKTRRKPTRAISKGKTRVSASTVKASANATIEDSGYDVAFSSSEDDDDLDPDADRVPVEAREKPQDIFAPQPAKRCRIVVKNSKAEEPGAHDDGDADMEDSLGSGDANSEASLGHKFEEVHIDKAAGVEHMMEIEDCERAEDDGDVDDEGHSSDSS</sequence>
<dbReference type="Proteomes" id="UP001465668">
    <property type="component" value="Unassembled WGS sequence"/>
</dbReference>
<reference evidence="3 4" key="1">
    <citation type="submission" date="2024-02" db="EMBL/GenBank/DDBJ databases">
        <title>First draft genome assembly of two strains of Seiridium cardinale.</title>
        <authorList>
            <person name="Emiliani G."/>
            <person name="Scali E."/>
        </authorList>
    </citation>
    <scope>NUCLEOTIDE SEQUENCE [LARGE SCALE GENOMIC DNA]</scope>
    <source>
        <strain evidence="3 4">BM-138-000479</strain>
    </source>
</reference>
<keyword evidence="4" id="KW-1185">Reference proteome</keyword>
<name>A0ABR2XPT1_9PEZI</name>
<feature type="region of interest" description="Disordered" evidence="1">
    <location>
        <begin position="264"/>
        <end position="322"/>
    </location>
</feature>
<feature type="compositionally biased region" description="Acidic residues" evidence="1">
    <location>
        <begin position="558"/>
        <end position="572"/>
    </location>
</feature>
<gene>
    <name evidence="3" type="ORF">SCAR479_07779</name>
</gene>
<dbReference type="SMART" id="SM00292">
    <property type="entry name" value="BRCT"/>
    <property type="match status" value="1"/>
</dbReference>
<feature type="region of interest" description="Disordered" evidence="1">
    <location>
        <begin position="508"/>
        <end position="580"/>
    </location>
</feature>
<feature type="compositionally biased region" description="Polar residues" evidence="1">
    <location>
        <begin position="289"/>
        <end position="322"/>
    </location>
</feature>
<dbReference type="EMBL" id="JARVKM010000033">
    <property type="protein sequence ID" value="KAK9775672.1"/>
    <property type="molecule type" value="Genomic_DNA"/>
</dbReference>
<evidence type="ECO:0000259" key="2">
    <source>
        <dbReference type="PROSITE" id="PS50172"/>
    </source>
</evidence>
<feature type="compositionally biased region" description="Basic and acidic residues" evidence="1">
    <location>
        <begin position="537"/>
        <end position="557"/>
    </location>
</feature>
<feature type="region of interest" description="Disordered" evidence="1">
    <location>
        <begin position="364"/>
        <end position="392"/>
    </location>
</feature>
<dbReference type="InterPro" id="IPR001357">
    <property type="entry name" value="BRCT_dom"/>
</dbReference>